<keyword evidence="1" id="KW-1133">Transmembrane helix</keyword>
<evidence type="ECO:0000313" key="2">
    <source>
        <dbReference type="EMBL" id="KGP63638.1"/>
    </source>
</evidence>
<reference evidence="2 3" key="1">
    <citation type="submission" date="2014-05" db="EMBL/GenBank/DDBJ databases">
        <authorList>
            <person name="Rizzardi K."/>
            <person name="Winiecka-Krusnell J."/>
            <person name="Ramliden M."/>
            <person name="Alm E."/>
            <person name="Andersson S."/>
            <person name="Byfors S."/>
        </authorList>
    </citation>
    <scope>NUCLEOTIDE SEQUENCE [LARGE SCALE GENOMIC DNA]</scope>
    <source>
        <strain evidence="2 3">LEGN</strain>
    </source>
</reference>
<dbReference type="STRING" id="1498499.EP47_03170"/>
<feature type="transmembrane region" description="Helical" evidence="1">
    <location>
        <begin position="7"/>
        <end position="29"/>
    </location>
</feature>
<keyword evidence="3" id="KW-1185">Reference proteome</keyword>
<name>A0A0A2T885_9GAMM</name>
<keyword evidence="1" id="KW-0812">Transmembrane</keyword>
<keyword evidence="1" id="KW-0472">Membrane</keyword>
<dbReference type="Proteomes" id="UP000054422">
    <property type="component" value="Unassembled WGS sequence"/>
</dbReference>
<dbReference type="EMBL" id="JNCF01000012">
    <property type="protein sequence ID" value="KGP63638.1"/>
    <property type="molecule type" value="Genomic_DNA"/>
</dbReference>
<proteinExistence type="predicted"/>
<organism evidence="2 3">
    <name type="scientific">Legionella norrlandica</name>
    <dbReference type="NCBI Taxonomy" id="1498499"/>
    <lineage>
        <taxon>Bacteria</taxon>
        <taxon>Pseudomonadati</taxon>
        <taxon>Pseudomonadota</taxon>
        <taxon>Gammaproteobacteria</taxon>
        <taxon>Legionellales</taxon>
        <taxon>Legionellaceae</taxon>
        <taxon>Legionella</taxon>
    </lineage>
</organism>
<accession>A0A0A2T885</accession>
<evidence type="ECO:0000256" key="1">
    <source>
        <dbReference type="SAM" id="Phobius"/>
    </source>
</evidence>
<protein>
    <submittedName>
        <fullName evidence="2">Uncharacterized protein</fullName>
    </submittedName>
</protein>
<dbReference type="AlphaFoldDB" id="A0A0A2T885"/>
<sequence length="409" mass="47962">MNHFKRFFIYYFVFFLLFSFIIILFNWLVNPYNIYKSIPVQKFSQKPQVASHLRLTKAIAVEWKKPEYLIMGSSTAETGLNPDFPAWNNSQTYNLGLSGANIYEVMRYLQHAEAIKPIKKVVLVVNFFMFNAYINNRDDFDESLLRVDANGNKNPFAANTLFSTLLSFDALKASLETIKNQNKRNAFLSNGQLAHDYREEQIDQIKGYKNNFLYTEGYNKLSLLPSPQNQFSFTNLEKGINTIDYLQKIITICENNNTELILILAPEHVRLLETYKLLDLWDIYEQWQEELTRIIVAHNQKYPDSKFALWGFNNINSITTEELPNKEDATTKMHWFWDPQHFKNELGNLILSTVLMLKNESRISNFSTLLTKANMQEKLERDRVALGEWERAHTEEVIEIKQNLFQIAK</sequence>
<evidence type="ECO:0000313" key="3">
    <source>
        <dbReference type="Proteomes" id="UP000054422"/>
    </source>
</evidence>
<comment type="caution">
    <text evidence="2">The sequence shown here is derived from an EMBL/GenBank/DDBJ whole genome shotgun (WGS) entry which is preliminary data.</text>
</comment>
<gene>
    <name evidence="2" type="ORF">EP47_03170</name>
</gene>